<feature type="region of interest" description="Disordered" evidence="1">
    <location>
        <begin position="811"/>
        <end position="923"/>
    </location>
</feature>
<evidence type="ECO:0000256" key="1">
    <source>
        <dbReference type="SAM" id="MobiDB-lite"/>
    </source>
</evidence>
<feature type="region of interest" description="Disordered" evidence="1">
    <location>
        <begin position="499"/>
        <end position="518"/>
    </location>
</feature>
<protein>
    <submittedName>
        <fullName evidence="2">SFRICE_011794</fullName>
    </submittedName>
</protein>
<feature type="compositionally biased region" description="Polar residues" evidence="1">
    <location>
        <begin position="811"/>
        <end position="842"/>
    </location>
</feature>
<name>A0A2H1V8V5_SPOFR</name>
<evidence type="ECO:0000313" key="2">
    <source>
        <dbReference type="EMBL" id="SOQ36842.1"/>
    </source>
</evidence>
<organism evidence="2">
    <name type="scientific">Spodoptera frugiperda</name>
    <name type="common">Fall armyworm</name>
    <dbReference type="NCBI Taxonomy" id="7108"/>
    <lineage>
        <taxon>Eukaryota</taxon>
        <taxon>Metazoa</taxon>
        <taxon>Ecdysozoa</taxon>
        <taxon>Arthropoda</taxon>
        <taxon>Hexapoda</taxon>
        <taxon>Insecta</taxon>
        <taxon>Pterygota</taxon>
        <taxon>Neoptera</taxon>
        <taxon>Endopterygota</taxon>
        <taxon>Lepidoptera</taxon>
        <taxon>Glossata</taxon>
        <taxon>Ditrysia</taxon>
        <taxon>Noctuoidea</taxon>
        <taxon>Noctuidae</taxon>
        <taxon>Amphipyrinae</taxon>
        <taxon>Spodoptera</taxon>
    </lineage>
</organism>
<reference evidence="2" key="1">
    <citation type="submission" date="2016-07" db="EMBL/GenBank/DDBJ databases">
        <authorList>
            <person name="Bretaudeau A."/>
        </authorList>
    </citation>
    <scope>NUCLEOTIDE SEQUENCE</scope>
    <source>
        <strain evidence="2">Rice</strain>
        <tissue evidence="2">Whole body</tissue>
    </source>
</reference>
<proteinExistence type="predicted"/>
<dbReference type="AlphaFoldDB" id="A0A2H1V8V5"/>
<feature type="compositionally biased region" description="Basic and acidic residues" evidence="1">
    <location>
        <begin position="889"/>
        <end position="898"/>
    </location>
</feature>
<accession>A0A2H1V8V5</accession>
<dbReference type="EMBL" id="ODYU01001093">
    <property type="protein sequence ID" value="SOQ36842.1"/>
    <property type="molecule type" value="Genomic_DNA"/>
</dbReference>
<sequence length="1007" mass="113304">MTPDTSESVKKFAVIQFLERPYRDIGRYVCVPSSWITHRLPNSRAAIVYPREDVNVTRNRVENNEAPATLWPAFMALIVHESDDYNDADIWVMKEEKKITGEIINLDDDIEDDDMCEALIYISESDDNEDCSDETDILILKQDKPSESDEVGVPDNVNEPEIQEDADILVSKQNKPSEPEDIDMPDKVDNIENQEHLDIVIKSENIDGQDNNVHIEEQHDIDTLIIKEDPYKEESSESKNVGTNHNLEGVEHNNADIITAENDIIPPKTENIDIEENFNSVEDNCVNTLTSMGEKTPKSICETDVDDDDLGLNDLIILGEKKSESDHTIAVDSNEKTGNAIEDTVMERHIEYRKTSLNIETIEKSLVETNTVPTPSTSKTLQPSEIPRRPSISVVSEHFLRYGCQEQKQIPENSTHERMQALQSLTKTIYATETMKTQLITKAQIHENPTSFNETGSYPQGEAHALNILKPNEVNRAYDQNVSNNVSYPLEYTSAQHSSQQITQPFAKSKPKKAPAKEMKLKAPIEKVRRYNPMHYHQQRGYTYIPPHDPQIGNIQPQNIPMNSISFEQNQLYRANVQHLPVPGEQLTVDNSTENMIVRTTTGRNPLILNASQNNRHTIPKSAQHFLRAGNQLSHNFAPNCTVSSKSIYPSQPVYTNQIPNQQSTQQNEPSVMVHHYNQPYSNSANINANQFASGLGDYSVVQDLQSKLLFHRKPTEIQNYNQLPLTQNSYQAIPPATQSTSANVPSHFPNQLPHLHHETQRPTGQTQQIFQRGTNKAGPIIMDQLRCDAQSTSQNNSISNQGCPHCSCSQLASTTTTSPVDTRISSSTDEQFNGKNANTDSNTDKHVSAVQNQPNEVGDEPNSASQINTESTENGSAEANESVPESRLAADHHESPKRTSPACSTGEKIVKPGNECHSSSNVTNELESVTAAIKAFERMVSQAEITICKQTEAYKARHNKMFERDKEFKKMIETIIRHCDSRINKVRKLKSKNRLSNPNNRKRKVI</sequence>
<feature type="compositionally biased region" description="Polar residues" evidence="1">
    <location>
        <begin position="863"/>
        <end position="880"/>
    </location>
</feature>
<gene>
    <name evidence="2" type="ORF">SFRICE_011794</name>
</gene>